<organism evidence="2 3">
    <name type="scientific">Thiohalocapsa halophila</name>
    <dbReference type="NCBI Taxonomy" id="69359"/>
    <lineage>
        <taxon>Bacteria</taxon>
        <taxon>Pseudomonadati</taxon>
        <taxon>Pseudomonadota</taxon>
        <taxon>Gammaproteobacteria</taxon>
        <taxon>Chromatiales</taxon>
        <taxon>Chromatiaceae</taxon>
        <taxon>Thiohalocapsa</taxon>
    </lineage>
</organism>
<keyword evidence="3" id="KW-1185">Reference proteome</keyword>
<sequence length="81" mass="9026">MNIKDISEARDPLLSASVAAMKRAGEQARQRAVTTRTRLVVWRDGQIRYIDPSVSERDSTGAMGTTDASTRMYQPTEHQST</sequence>
<evidence type="ECO:0000313" key="2">
    <source>
        <dbReference type="EMBL" id="MBK1630630.1"/>
    </source>
</evidence>
<feature type="region of interest" description="Disordered" evidence="1">
    <location>
        <begin position="52"/>
        <end position="81"/>
    </location>
</feature>
<evidence type="ECO:0000256" key="1">
    <source>
        <dbReference type="SAM" id="MobiDB-lite"/>
    </source>
</evidence>
<accession>A0ABS1CFF8</accession>
<proteinExistence type="predicted"/>
<protein>
    <submittedName>
        <fullName evidence="2">Uncharacterized protein</fullName>
    </submittedName>
</protein>
<feature type="compositionally biased region" description="Polar residues" evidence="1">
    <location>
        <begin position="62"/>
        <end position="81"/>
    </location>
</feature>
<dbReference type="RefSeq" id="WP_200235686.1">
    <property type="nucleotide sequence ID" value="NZ_NRRV01000014.1"/>
</dbReference>
<reference evidence="2 3" key="1">
    <citation type="journal article" date="2020" name="Microorganisms">
        <title>Osmotic Adaptation and Compatible Solute Biosynthesis of Phototrophic Bacteria as Revealed from Genome Analyses.</title>
        <authorList>
            <person name="Imhoff J.F."/>
            <person name="Rahn T."/>
            <person name="Kunzel S."/>
            <person name="Keller A."/>
            <person name="Neulinger S.C."/>
        </authorList>
    </citation>
    <scope>NUCLEOTIDE SEQUENCE [LARGE SCALE GENOMIC DNA]</scope>
    <source>
        <strain evidence="2 3">DSM 6210</strain>
    </source>
</reference>
<evidence type="ECO:0000313" key="3">
    <source>
        <dbReference type="Proteomes" id="UP000748752"/>
    </source>
</evidence>
<dbReference type="EMBL" id="NRRV01000014">
    <property type="protein sequence ID" value="MBK1630630.1"/>
    <property type="molecule type" value="Genomic_DNA"/>
</dbReference>
<dbReference type="Proteomes" id="UP000748752">
    <property type="component" value="Unassembled WGS sequence"/>
</dbReference>
<gene>
    <name evidence="2" type="ORF">CKO31_07705</name>
</gene>
<name>A0ABS1CFF8_9GAMM</name>
<comment type="caution">
    <text evidence="2">The sequence shown here is derived from an EMBL/GenBank/DDBJ whole genome shotgun (WGS) entry which is preliminary data.</text>
</comment>